<proteinExistence type="predicted"/>
<keyword evidence="3" id="KW-1003">Cell membrane</keyword>
<keyword evidence="2" id="KW-0813">Transport</keyword>
<feature type="transmembrane region" description="Helical" evidence="8">
    <location>
        <begin position="956"/>
        <end position="975"/>
    </location>
</feature>
<dbReference type="Gene3D" id="3.30.2090.10">
    <property type="entry name" value="Multidrug efflux transporter AcrB TolC docking domain, DN and DC subdomains"/>
    <property type="match status" value="2"/>
</dbReference>
<evidence type="ECO:0000313" key="10">
    <source>
        <dbReference type="Proteomes" id="UP000250579"/>
    </source>
</evidence>
<feature type="transmembrane region" description="Helical" evidence="8">
    <location>
        <begin position="857"/>
        <end position="876"/>
    </location>
</feature>
<dbReference type="SUPFAM" id="SSF82866">
    <property type="entry name" value="Multidrug efflux transporter AcrB transmembrane domain"/>
    <property type="match status" value="2"/>
</dbReference>
<dbReference type="InterPro" id="IPR027463">
    <property type="entry name" value="AcrB_DN_DC_subdom"/>
</dbReference>
<feature type="transmembrane region" description="Helical" evidence="8">
    <location>
        <begin position="386"/>
        <end position="410"/>
    </location>
</feature>
<feature type="transmembrane region" description="Helical" evidence="8">
    <location>
        <begin position="883"/>
        <end position="903"/>
    </location>
</feature>
<keyword evidence="6 8" id="KW-1133">Transmembrane helix</keyword>
<dbReference type="EMBL" id="CP022198">
    <property type="protein sequence ID" value="AXA66302.1"/>
    <property type="molecule type" value="Genomic_DNA"/>
</dbReference>
<dbReference type="Gene3D" id="1.20.1640.10">
    <property type="entry name" value="Multidrug efflux transporter AcrB transmembrane domain"/>
    <property type="match status" value="2"/>
</dbReference>
<keyword evidence="7 8" id="KW-0472">Membrane</keyword>
<dbReference type="FunFam" id="3.30.70.1430:FF:000001">
    <property type="entry name" value="Efflux pump membrane transporter"/>
    <property type="match status" value="1"/>
</dbReference>
<evidence type="ECO:0000256" key="8">
    <source>
        <dbReference type="SAM" id="Phobius"/>
    </source>
</evidence>
<gene>
    <name evidence="9" type="ORF">CE139_10845</name>
</gene>
<name>A0A2Z5A8D1_9PSED</name>
<feature type="transmembrane region" description="Helical" evidence="8">
    <location>
        <begin position="337"/>
        <end position="353"/>
    </location>
</feature>
<keyword evidence="5 8" id="KW-0812">Transmembrane</keyword>
<dbReference type="FunFam" id="1.20.1640.10:FF:000001">
    <property type="entry name" value="Efflux pump membrane transporter"/>
    <property type="match status" value="1"/>
</dbReference>
<evidence type="ECO:0000256" key="1">
    <source>
        <dbReference type="ARBA" id="ARBA00004429"/>
    </source>
</evidence>
<feature type="transmembrane region" description="Helical" evidence="8">
    <location>
        <begin position="987"/>
        <end position="1013"/>
    </location>
</feature>
<dbReference type="Pfam" id="PF00873">
    <property type="entry name" value="ACR_tran"/>
    <property type="match status" value="1"/>
</dbReference>
<comment type="subcellular location">
    <subcellularLocation>
        <location evidence="1">Cell inner membrane</location>
        <topology evidence="1">Multi-pass membrane protein</topology>
    </subcellularLocation>
</comment>
<evidence type="ECO:0000256" key="5">
    <source>
        <dbReference type="ARBA" id="ARBA00022692"/>
    </source>
</evidence>
<dbReference type="GO" id="GO:0005886">
    <property type="term" value="C:plasma membrane"/>
    <property type="evidence" value="ECO:0007669"/>
    <property type="project" value="UniProtKB-SubCell"/>
</dbReference>
<dbReference type="SUPFAM" id="SSF82714">
    <property type="entry name" value="Multidrug efflux transporter AcrB TolC docking domain, DN and DC subdomains"/>
    <property type="match status" value="2"/>
</dbReference>
<evidence type="ECO:0000256" key="3">
    <source>
        <dbReference type="ARBA" id="ARBA00022475"/>
    </source>
</evidence>
<feature type="transmembrane region" description="Helical" evidence="8">
    <location>
        <begin position="529"/>
        <end position="549"/>
    </location>
</feature>
<feature type="transmembrane region" description="Helical" evidence="8">
    <location>
        <begin position="431"/>
        <end position="451"/>
    </location>
</feature>
<organism evidence="9 10">
    <name type="scientific">Pseudomonas oryzihabitans</name>
    <dbReference type="NCBI Taxonomy" id="47885"/>
    <lineage>
        <taxon>Bacteria</taxon>
        <taxon>Pseudomonadati</taxon>
        <taxon>Pseudomonadota</taxon>
        <taxon>Gammaproteobacteria</taxon>
        <taxon>Pseudomonadales</taxon>
        <taxon>Pseudomonadaceae</taxon>
        <taxon>Pseudomonas</taxon>
    </lineage>
</organism>
<feature type="transmembrane region" description="Helical" evidence="8">
    <location>
        <begin position="463"/>
        <end position="486"/>
    </location>
</feature>
<sequence length="1033" mass="110039">MNPIRLFVLKPVATLLLSLAVLLLGLLGYARLPVAPLPKVDFPTIVVTASLPGASPETMAATVATPLERSLGQIAGITELTSSSSQGATTLILQFDLSRNIDGAARDVQAGINAARSLLPSGMPSLPTYRKANPTESPILMLALTSKTRSPGELYDLASSILQQKIAQVQGVGQVSIRGSSLPAIRIDLQPQQLAHAGIALDSVRTAIANATTHGAKGVLHAEGQTWPIESNGQLEQAADYAQLIVGYQQGAAVRLSDVARVYATVEDVYVSGSLNGQPSVTLGVTRQAGANMLQTLDAIKAQLPVLQALVPGDVDLVPVIDRSASIRASLHSTEETLLVAVLLVIAVVFVFLRDLRATLVPAVALPLSLIGTCAVMYLLDYSLDNLSLMALIIATGFVVDDAIVVLENVTRHRELGRGPLRAALIGGREVAFTVLSMTLSLIAVFIPLLLMGGIVGRLFREFAVTLSVALVISMLLSLTLTPMLCARVLRERSPTAPVPTLYRWIENGLARLQGGYLRGLDWVLRRPLLTLASLALTVVLNVYLYVVVPKGFFPDQDTGVVLGAIRADQSISYQALAPYVKEIAARLRDDPDVAAVMASTGGGMFGSRNSAQFFIRLKDYNERQDSAQRIANRLSQLGSRHAGIQLFLMPAQDLRVGGRSANATYQFSLQADDLDELRRWTPTVEAAFKTLPELTGVDSDAQNGGQEVRLEIDRAAASRLGVSVKDLDTLLDNAFSQRQVATLYHTLNQYHVVLGLAPAYTQDPEVLKQLYVVTGSGAQVPLAAFARFTGGNAPLAVAHQGQMATSTLAFNLADGVSLEQAQAAIQAALVKVGLPREIQSGFQGTAQAFATLVAQIPWLVAAALAAIYLVLGMLYESYIHPLTILSTLPSAGVGALLLLLATGTQLTLIALIGILLLIGIVKKNAILLVDFALVAERDRGLSPEAAIREACRLRFRPILMTTLAAFFGALPLALGSGGDDALRQPLGLAIAGGLALSQVLTLFTTPVVFLCLDRLSRASRRFWRQHLRRAAA</sequence>
<dbReference type="InterPro" id="IPR001036">
    <property type="entry name" value="Acrflvin-R"/>
</dbReference>
<dbReference type="Gene3D" id="3.30.70.1320">
    <property type="entry name" value="Multidrug efflux transporter AcrB pore domain like"/>
    <property type="match status" value="1"/>
</dbReference>
<evidence type="ECO:0000256" key="6">
    <source>
        <dbReference type="ARBA" id="ARBA00022989"/>
    </source>
</evidence>
<evidence type="ECO:0000256" key="2">
    <source>
        <dbReference type="ARBA" id="ARBA00022448"/>
    </source>
</evidence>
<protein>
    <submittedName>
        <fullName evidence="9">Multidrug transporter subunit MdtC</fullName>
    </submittedName>
</protein>
<dbReference type="Gene3D" id="3.30.70.1430">
    <property type="entry name" value="Multidrug efflux transporter AcrB pore domain"/>
    <property type="match status" value="2"/>
</dbReference>
<evidence type="ECO:0000313" key="9">
    <source>
        <dbReference type="EMBL" id="AXA66302.1"/>
    </source>
</evidence>
<dbReference type="Gene3D" id="3.30.70.1440">
    <property type="entry name" value="Multidrug efflux transporter AcrB pore domain"/>
    <property type="match status" value="1"/>
</dbReference>
<dbReference type="PANTHER" id="PTHR32063:SF34">
    <property type="entry name" value="MULTIDRUG RESISTANCE PROTEIN MDTC"/>
    <property type="match status" value="1"/>
</dbReference>
<accession>A0A2Z5A8D1</accession>
<reference evidence="9 10" key="1">
    <citation type="submission" date="2017-06" db="EMBL/GenBank/DDBJ databases">
        <title>Evolution towards high GC content and high-temperature stress adaptation in endophytic Pseudomonas oryzihabitans impacted its plant-growth promoting traits.</title>
        <authorList>
            <person name="Nascimento F.X."/>
        </authorList>
    </citation>
    <scope>NUCLEOTIDE SEQUENCE [LARGE SCALE GENOMIC DNA]</scope>
    <source>
        <strain evidence="9 10">MS8</strain>
    </source>
</reference>
<dbReference type="PANTHER" id="PTHR32063">
    <property type="match status" value="1"/>
</dbReference>
<dbReference type="Proteomes" id="UP000250579">
    <property type="component" value="Chromosome"/>
</dbReference>
<evidence type="ECO:0000256" key="7">
    <source>
        <dbReference type="ARBA" id="ARBA00023136"/>
    </source>
</evidence>
<dbReference type="SUPFAM" id="SSF82693">
    <property type="entry name" value="Multidrug efflux transporter AcrB pore domain, PN1, PN2, PC1 and PC2 subdomains"/>
    <property type="match status" value="4"/>
</dbReference>
<evidence type="ECO:0000256" key="4">
    <source>
        <dbReference type="ARBA" id="ARBA00022519"/>
    </source>
</evidence>
<dbReference type="GO" id="GO:0042910">
    <property type="term" value="F:xenobiotic transmembrane transporter activity"/>
    <property type="evidence" value="ECO:0007669"/>
    <property type="project" value="TreeGrafter"/>
</dbReference>
<feature type="transmembrane region" description="Helical" evidence="8">
    <location>
        <begin position="360"/>
        <end position="380"/>
    </location>
</feature>
<dbReference type="RefSeq" id="WP_208694637.1">
    <property type="nucleotide sequence ID" value="NZ_CP022198.1"/>
</dbReference>
<dbReference type="AlphaFoldDB" id="A0A2Z5A8D1"/>
<keyword evidence="4" id="KW-0997">Cell inner membrane</keyword>
<feature type="transmembrane region" description="Helical" evidence="8">
    <location>
        <begin position="909"/>
        <end position="935"/>
    </location>
</feature>
<dbReference type="PRINTS" id="PR00702">
    <property type="entry name" value="ACRIFLAVINRP"/>
</dbReference>